<evidence type="ECO:0000259" key="2">
    <source>
        <dbReference type="Pfam" id="PF07859"/>
    </source>
</evidence>
<dbReference type="Gene3D" id="3.40.50.1820">
    <property type="entry name" value="alpha/beta hydrolase"/>
    <property type="match status" value="1"/>
</dbReference>
<evidence type="ECO:0000256" key="1">
    <source>
        <dbReference type="ARBA" id="ARBA00022801"/>
    </source>
</evidence>
<dbReference type="EMBL" id="DS989730">
    <property type="protein sequence ID" value="EEA06567.1"/>
    <property type="molecule type" value="Genomic_DNA"/>
</dbReference>
<accession>B6AEF0</accession>
<keyword evidence="1" id="KW-0378">Hydrolase</keyword>
<dbReference type="PANTHER" id="PTHR48081">
    <property type="entry name" value="AB HYDROLASE SUPERFAMILY PROTEIN C4A8.06C"/>
    <property type="match status" value="1"/>
</dbReference>
<dbReference type="VEuPathDB" id="CryptoDB:CMU_012410"/>
<dbReference type="InterPro" id="IPR029058">
    <property type="entry name" value="AB_hydrolase_fold"/>
</dbReference>
<dbReference type="Proteomes" id="UP000001460">
    <property type="component" value="Unassembled WGS sequence"/>
</dbReference>
<evidence type="ECO:0000313" key="4">
    <source>
        <dbReference type="Proteomes" id="UP000001460"/>
    </source>
</evidence>
<evidence type="ECO:0000313" key="3">
    <source>
        <dbReference type="EMBL" id="EEA06567.1"/>
    </source>
</evidence>
<dbReference type="GO" id="GO:0016787">
    <property type="term" value="F:hydrolase activity"/>
    <property type="evidence" value="ECO:0007669"/>
    <property type="project" value="UniProtKB-KW"/>
</dbReference>
<dbReference type="InterPro" id="IPR050300">
    <property type="entry name" value="GDXG_lipolytic_enzyme"/>
</dbReference>
<organism evidence="3 4">
    <name type="scientific">Cryptosporidium muris (strain RN66)</name>
    <dbReference type="NCBI Taxonomy" id="441375"/>
    <lineage>
        <taxon>Eukaryota</taxon>
        <taxon>Sar</taxon>
        <taxon>Alveolata</taxon>
        <taxon>Apicomplexa</taxon>
        <taxon>Conoidasida</taxon>
        <taxon>Coccidia</taxon>
        <taxon>Eucoccidiorida</taxon>
        <taxon>Eimeriorina</taxon>
        <taxon>Cryptosporidiidae</taxon>
        <taxon>Cryptosporidium</taxon>
    </lineage>
</organism>
<proteinExistence type="predicted"/>
<dbReference type="OrthoDB" id="408631at2759"/>
<dbReference type="GeneID" id="6996251"/>
<dbReference type="SUPFAM" id="SSF53474">
    <property type="entry name" value="alpha/beta-Hydrolases"/>
    <property type="match status" value="1"/>
</dbReference>
<dbReference type="eggNOG" id="KOG1515">
    <property type="taxonomic scope" value="Eukaryota"/>
</dbReference>
<dbReference type="PANTHER" id="PTHR48081:SF8">
    <property type="entry name" value="ALPHA_BETA HYDROLASE FOLD-3 DOMAIN-CONTAINING PROTEIN-RELATED"/>
    <property type="match status" value="1"/>
</dbReference>
<reference evidence="3" key="1">
    <citation type="submission" date="2008-06" db="EMBL/GenBank/DDBJ databases">
        <authorList>
            <person name="Lorenzi H."/>
            <person name="Inman J."/>
            <person name="Miller J."/>
            <person name="Schobel S."/>
            <person name="Amedeo P."/>
            <person name="Caler E.V."/>
            <person name="da Silva J."/>
        </authorList>
    </citation>
    <scope>NUCLEOTIDE SEQUENCE [LARGE SCALE GENOMIC DNA]</scope>
    <source>
        <strain evidence="3">RN66</strain>
    </source>
</reference>
<dbReference type="Pfam" id="PF07859">
    <property type="entry name" value="Abhydrolase_3"/>
    <property type="match status" value="1"/>
</dbReference>
<feature type="domain" description="Alpha/beta hydrolase fold-3" evidence="2">
    <location>
        <begin position="154"/>
        <end position="375"/>
    </location>
</feature>
<dbReference type="STRING" id="441375.B6AEF0"/>
<dbReference type="InterPro" id="IPR013094">
    <property type="entry name" value="AB_hydrolase_3"/>
</dbReference>
<protein>
    <recommendedName>
        <fullName evidence="2">Alpha/beta hydrolase fold-3 domain-containing protein</fullName>
    </recommendedName>
</protein>
<name>B6AEF0_CRYMR</name>
<dbReference type="AlphaFoldDB" id="B6AEF0"/>
<dbReference type="RefSeq" id="XP_002140916.1">
    <property type="nucleotide sequence ID" value="XM_002140880.1"/>
</dbReference>
<gene>
    <name evidence="3" type="ORF">CMU_012410</name>
</gene>
<keyword evidence="4" id="KW-1185">Reference proteome</keyword>
<sequence length="408" mass="46529">MLMYGLKRDNVGLVVEHNIGYGGLTGWNILKPLNSINSVEYHGIKINNTELDQLKDRTNENIIVSFYASKNLLNTYPHLLKKLKQTVKYNINEDDSDGNSNISCFSSIYHKESIIKVIEESDVERSSDTKVEPFKLKYGELSDNIDTSLFPSIVVLIHGGGFVLGDRFTYDILLKRHANVLGDSPNSSIVVFIEYRKSPKWKFPIPLEDIIISMAWLHSNALEFGLNPNKIALIGDSAGGNLVVSSLTSCFDIQQKNQEKSIKFCKWVDSVKYIGLIYPAICQKCVTNSKLQTVKLGFLNWNAMAWFEKQYQSSYIEDHFDWRSQPLLTPSNILKKLPITNIVLINKDILQDEGYLLYEILKKLKVLVSVRIFEGFHGIYGSYLFKGGNEAFIWINEGIKSLWSKKYL</sequence>